<dbReference type="RefSeq" id="WP_182605392.1">
    <property type="nucleotide sequence ID" value="NZ_VKHT01000119.1"/>
</dbReference>
<organism evidence="4 5">
    <name type="scientific">Streptomyces alkaliphilus</name>
    <dbReference type="NCBI Taxonomy" id="1472722"/>
    <lineage>
        <taxon>Bacteria</taxon>
        <taxon>Bacillati</taxon>
        <taxon>Actinomycetota</taxon>
        <taxon>Actinomycetes</taxon>
        <taxon>Kitasatosporales</taxon>
        <taxon>Streptomycetaceae</taxon>
        <taxon>Streptomyces</taxon>
    </lineage>
</organism>
<comment type="caution">
    <text evidence="4">The sequence shown here is derived from an EMBL/GenBank/DDBJ whole genome shotgun (WGS) entry which is preliminary data.</text>
</comment>
<feature type="signal peptide" evidence="2">
    <location>
        <begin position="1"/>
        <end position="24"/>
    </location>
</feature>
<sequence length="270" mass="27163">MSRNRTLSRGLVAAGLTAASLALAACQSGSDVSSPGGGTAADRPATVVEETPVEDTASGENTAEDTPAEGAAAGSGAPAAGATRVPAGNPAEGTDAGEAAPVPAPQENGPSAVPAGDRRGKEDSSRPGKDVPVLPACTSSTTKLTVAPVPRPVNHLLLTVTNTGSTACAPYNYPYLRFDEGHSVMQVVRSSVPQAVVVLEPGESAYAGIRTSSADDSEVRPVEGLEVFLTDRNGRTVGNSVTLPVPAGTAEGASAAVTYWQSDRADALMW</sequence>
<evidence type="ECO:0000259" key="3">
    <source>
        <dbReference type="Pfam" id="PF14016"/>
    </source>
</evidence>
<keyword evidence="2" id="KW-0732">Signal</keyword>
<dbReference type="Pfam" id="PF14016">
    <property type="entry name" value="DUF4232"/>
    <property type="match status" value="1"/>
</dbReference>
<dbReference type="AlphaFoldDB" id="A0A7W3TBG1"/>
<evidence type="ECO:0000313" key="4">
    <source>
        <dbReference type="EMBL" id="MBB0243766.1"/>
    </source>
</evidence>
<evidence type="ECO:0000313" key="5">
    <source>
        <dbReference type="Proteomes" id="UP000538929"/>
    </source>
</evidence>
<name>A0A7W3TBG1_9ACTN</name>
<dbReference type="EMBL" id="VKHT01000119">
    <property type="protein sequence ID" value="MBB0243766.1"/>
    <property type="molecule type" value="Genomic_DNA"/>
</dbReference>
<dbReference type="Proteomes" id="UP000538929">
    <property type="component" value="Unassembled WGS sequence"/>
</dbReference>
<proteinExistence type="predicted"/>
<evidence type="ECO:0000256" key="1">
    <source>
        <dbReference type="SAM" id="MobiDB-lite"/>
    </source>
</evidence>
<dbReference type="InterPro" id="IPR025326">
    <property type="entry name" value="DUF4232"/>
</dbReference>
<feature type="region of interest" description="Disordered" evidence="1">
    <location>
        <begin position="28"/>
        <end position="136"/>
    </location>
</feature>
<feature type="chain" id="PRO_5030680157" evidence="2">
    <location>
        <begin position="25"/>
        <end position="270"/>
    </location>
</feature>
<gene>
    <name evidence="4" type="ORF">FNQ90_06490</name>
</gene>
<feature type="compositionally biased region" description="Basic and acidic residues" evidence="1">
    <location>
        <begin position="116"/>
        <end position="129"/>
    </location>
</feature>
<feature type="compositionally biased region" description="Low complexity" evidence="1">
    <location>
        <begin position="68"/>
        <end position="82"/>
    </location>
</feature>
<evidence type="ECO:0000256" key="2">
    <source>
        <dbReference type="SAM" id="SignalP"/>
    </source>
</evidence>
<accession>A0A7W3TBG1</accession>
<protein>
    <submittedName>
        <fullName evidence="4">DUF4232 domain-containing protein</fullName>
    </submittedName>
</protein>
<reference evidence="5" key="1">
    <citation type="submission" date="2019-10" db="EMBL/GenBank/DDBJ databases">
        <title>Streptomyces sp. nov., a novel actinobacterium isolated from alkaline environment.</title>
        <authorList>
            <person name="Golinska P."/>
        </authorList>
    </citation>
    <scope>NUCLEOTIDE SEQUENCE [LARGE SCALE GENOMIC DNA]</scope>
    <source>
        <strain evidence="5">DSM 42118</strain>
    </source>
</reference>
<feature type="domain" description="DUF4232" evidence="3">
    <location>
        <begin position="137"/>
        <end position="261"/>
    </location>
</feature>
<keyword evidence="5" id="KW-1185">Reference proteome</keyword>
<dbReference type="PROSITE" id="PS51257">
    <property type="entry name" value="PROKAR_LIPOPROTEIN"/>
    <property type="match status" value="1"/>
</dbReference>